<dbReference type="AlphaFoldDB" id="A0A6B1DXM1"/>
<protein>
    <submittedName>
        <fullName evidence="3">Restriction endonuclease</fullName>
    </submittedName>
</protein>
<evidence type="ECO:0000313" key="3">
    <source>
        <dbReference type="EMBL" id="MYD91505.1"/>
    </source>
</evidence>
<proteinExistence type="predicted"/>
<dbReference type="InterPro" id="IPR058813">
    <property type="entry name" value="DNA-SBD_ScoMcrA"/>
</dbReference>
<gene>
    <name evidence="3" type="ORF">F4Y08_14430</name>
</gene>
<dbReference type="Pfam" id="PF26340">
    <property type="entry name" value="DNA-SBD_ScoMcrA"/>
    <property type="match status" value="1"/>
</dbReference>
<evidence type="ECO:0000259" key="2">
    <source>
        <dbReference type="Pfam" id="PF26340"/>
    </source>
</evidence>
<organism evidence="3">
    <name type="scientific">Caldilineaceae bacterium SB0662_bin_9</name>
    <dbReference type="NCBI Taxonomy" id="2605258"/>
    <lineage>
        <taxon>Bacteria</taxon>
        <taxon>Bacillati</taxon>
        <taxon>Chloroflexota</taxon>
        <taxon>Caldilineae</taxon>
        <taxon>Caldilineales</taxon>
        <taxon>Caldilineaceae</taxon>
    </lineage>
</organism>
<dbReference type="InterPro" id="IPR003615">
    <property type="entry name" value="HNH_nuc"/>
</dbReference>
<reference evidence="3" key="1">
    <citation type="submission" date="2019-09" db="EMBL/GenBank/DDBJ databases">
        <title>Characterisation of the sponge microbiome using genome-centric metagenomics.</title>
        <authorList>
            <person name="Engelberts J.P."/>
            <person name="Robbins S.J."/>
            <person name="De Goeij J.M."/>
            <person name="Aranda M."/>
            <person name="Bell S.C."/>
            <person name="Webster N.S."/>
        </authorList>
    </citation>
    <scope>NUCLEOTIDE SEQUENCE</scope>
    <source>
        <strain evidence="3">SB0662_bin_9</strain>
    </source>
</reference>
<feature type="domain" description="ScoMcrA-like DNA sulfur-binding" evidence="2">
    <location>
        <begin position="26"/>
        <end position="176"/>
    </location>
</feature>
<dbReference type="EMBL" id="VXPY01000099">
    <property type="protein sequence ID" value="MYD91505.1"/>
    <property type="molecule type" value="Genomic_DNA"/>
</dbReference>
<comment type="caution">
    <text evidence="3">The sequence shown here is derived from an EMBL/GenBank/DDBJ whole genome shotgun (WGS) entry which is preliminary data.</text>
</comment>
<dbReference type="PIRSF" id="PIRSF030850">
    <property type="entry name" value="UCP030850"/>
    <property type="match status" value="1"/>
</dbReference>
<keyword evidence="3" id="KW-0378">Hydrolase</keyword>
<feature type="domain" description="HNH nuclease" evidence="1">
    <location>
        <begin position="204"/>
        <end position="256"/>
    </location>
</feature>
<dbReference type="InterPro" id="IPR011396">
    <property type="entry name" value="PT_DNA_restrict"/>
</dbReference>
<name>A0A6B1DXM1_9CHLR</name>
<keyword evidence="3" id="KW-0255">Endonuclease</keyword>
<keyword evidence="3" id="KW-0540">Nuclease</keyword>
<sequence length="313" mass="35857">MQNPFPGGTGNGHKARHEPFLMTSERFLYLLTCLQVWSRAGERAPHKPLLILLALGNLCQGKPRLLPYRDMAVQLRDLLVRFGPPRQVHHPEQPICRLPRDGLWELRGHLPTVGADGVPSHGRLMRSDVSVGFPEAVHSLLVAHPDVIWMGAQYLLDSYFAESFHEDLVSEVGIHRAMQPAPRSSRKRNPEFRREVIRAYEHRCAVCDYDIRLDNNLMGLEAAHIQWHAYDGPDEVPNGLALCTLHHKAFDLGGISLLDDLRLVVSDDLHGQNRAFDLWFLDHKDKPIRAPRRDELRPDPVFLHWHREQVYQG</sequence>
<evidence type="ECO:0000259" key="1">
    <source>
        <dbReference type="Pfam" id="PF13391"/>
    </source>
</evidence>
<accession>A0A6B1DXM1</accession>
<dbReference type="GO" id="GO:0004519">
    <property type="term" value="F:endonuclease activity"/>
    <property type="evidence" value="ECO:0007669"/>
    <property type="project" value="UniProtKB-KW"/>
</dbReference>
<dbReference type="NCBIfam" id="NF045808">
    <property type="entry name" value="PT-DNA_restrict"/>
    <property type="match status" value="1"/>
</dbReference>
<dbReference type="Pfam" id="PF13391">
    <property type="entry name" value="HNH_2"/>
    <property type="match status" value="1"/>
</dbReference>